<evidence type="ECO:0000313" key="2">
    <source>
        <dbReference type="Proteomes" id="UP000222126"/>
    </source>
</evidence>
<proteinExistence type="predicted"/>
<dbReference type="KEGG" id="vg:54976460"/>
<organism evidence="1 2">
    <name type="scientific">Phage MedPE-SWcel-C56</name>
    <dbReference type="NCBI Taxonomy" id="1871314"/>
    <lineage>
        <taxon>Viruses</taxon>
        <taxon>Duplodnaviria</taxon>
        <taxon>Heunggongvirae</taxon>
        <taxon>Uroviricota</taxon>
        <taxon>Caudoviricetes</taxon>
        <taxon>Autographivirales</taxon>
        <taxon>Kafavirus</taxon>
        <taxon>Kafavirus SWcelC56</taxon>
    </lineage>
</organism>
<reference evidence="1 2" key="1">
    <citation type="submission" date="2016-06" db="EMBL/GenBank/DDBJ databases">
        <title>Not all particles are equal: the selective enrichment of particle-associated bacteria from the Mediterranean Sea.</title>
        <authorList>
            <person name="Lopez-Perez M."/>
            <person name="Kimes N.E."/>
            <person name="Haro-Moreno J.M."/>
            <person name="Rodriguez-Valera F."/>
        </authorList>
    </citation>
    <scope>NUCLEOTIDE SEQUENCE [LARGE SCALE GENOMIC DNA]</scope>
</reference>
<evidence type="ECO:0000313" key="1">
    <source>
        <dbReference type="EMBL" id="ANS06220.1"/>
    </source>
</evidence>
<protein>
    <submittedName>
        <fullName evidence="1">Uncharacterized protein</fullName>
    </submittedName>
</protein>
<dbReference type="EMBL" id="KX397280">
    <property type="protein sequence ID" value="ANS06220.1"/>
    <property type="molecule type" value="Genomic_DNA"/>
</dbReference>
<name>A0A1B1IY13_9CAUD</name>
<accession>A0A1B1IY13</accession>
<dbReference type="Proteomes" id="UP000222126">
    <property type="component" value="Segment"/>
</dbReference>
<dbReference type="GeneID" id="54976460"/>
<dbReference type="RefSeq" id="YP_009786384.1">
    <property type="nucleotide sequence ID" value="NC_047768.1"/>
</dbReference>
<sequence>MLTYEEYKVKQRDFKQPCVASRCTGKTFRALNEAAMRVSVGDRVVVFSGTHFMARDMCRQFLDTYRRWSFRQTAPMMVRQRYNNGFVLFRGIGKDYNEYTQCVRGNNVYPIYDV</sequence>
<keyword evidence="2" id="KW-1185">Reference proteome</keyword>